<dbReference type="Proteomes" id="UP000028007">
    <property type="component" value="Unassembled WGS sequence"/>
</dbReference>
<feature type="domain" description="FAD dependent oxidoreductase" evidence="1">
    <location>
        <begin position="30"/>
        <end position="378"/>
    </location>
</feature>
<dbReference type="OrthoDB" id="571248at2"/>
<dbReference type="PANTHER" id="PTHR13847">
    <property type="entry name" value="SARCOSINE DEHYDROGENASE-RELATED"/>
    <property type="match status" value="1"/>
</dbReference>
<dbReference type="Gene3D" id="3.30.9.10">
    <property type="entry name" value="D-Amino Acid Oxidase, subunit A, domain 2"/>
    <property type="match status" value="1"/>
</dbReference>
<name>A0A081PGH9_9SPHI</name>
<dbReference type="eggNOG" id="COG0665">
    <property type="taxonomic scope" value="Bacteria"/>
</dbReference>
<dbReference type="EMBL" id="JNFF01000062">
    <property type="protein sequence ID" value="KEQ29802.1"/>
    <property type="molecule type" value="Genomic_DNA"/>
</dbReference>
<dbReference type="Pfam" id="PF01266">
    <property type="entry name" value="DAO"/>
    <property type="match status" value="1"/>
</dbReference>
<comment type="caution">
    <text evidence="2">The sequence shown here is derived from an EMBL/GenBank/DDBJ whole genome shotgun (WGS) entry which is preliminary data.</text>
</comment>
<dbReference type="Gene3D" id="3.50.50.60">
    <property type="entry name" value="FAD/NAD(P)-binding domain"/>
    <property type="match status" value="1"/>
</dbReference>
<dbReference type="InterPro" id="IPR036188">
    <property type="entry name" value="FAD/NAD-bd_sf"/>
</dbReference>
<dbReference type="AlphaFoldDB" id="A0A081PGH9"/>
<dbReference type="GO" id="GO:0005737">
    <property type="term" value="C:cytoplasm"/>
    <property type="evidence" value="ECO:0007669"/>
    <property type="project" value="TreeGrafter"/>
</dbReference>
<reference evidence="2 3" key="1">
    <citation type="journal article" date="1992" name="Int. J. Syst. Bacteriol.">
        <title>Sphingobacterium antarcticus sp. nov. a Psychrotrophic Bacterium from the Soils of Schirmacher Oasis, Antarctica.</title>
        <authorList>
            <person name="Shivaji S."/>
            <person name="Ray M.K."/>
            <person name="Rao N.S."/>
            <person name="Saiserr L."/>
            <person name="Jagannadham M.V."/>
            <person name="Kumar G.S."/>
            <person name="Reddy G."/>
            <person name="Bhargava P.M."/>
        </authorList>
    </citation>
    <scope>NUCLEOTIDE SEQUENCE [LARGE SCALE GENOMIC DNA]</scope>
    <source>
        <strain evidence="2 3">4BY</strain>
    </source>
</reference>
<evidence type="ECO:0000259" key="1">
    <source>
        <dbReference type="Pfam" id="PF01266"/>
    </source>
</evidence>
<dbReference type="PANTHER" id="PTHR13847:SF201">
    <property type="entry name" value="PUTATIBE OXIDOREDUCTASE"/>
    <property type="match status" value="1"/>
</dbReference>
<sequence length="400" mass="44746">MDLRSNEPFWLVKNGLLHTYPSLRTDLECDILIIGGGITGALIAHEMVKKGYKTVVVDKREIGYGSTSSTTSMLQYEIDIPLYRLQEMIGVPGANNSYLGCRDAIYKLRDLAQEIGSSCGFEMKKSVYFAAQKKDLKWLLHEFEVRKAAGLNVSWLEKDNLRELYGLEAAGAILSGDGGSLDAFCMTHDLLHYNVKRGLRVFDRTAVRKVTRLKQGIIAQMDTGSMISAGKVIYCTGYEAQGLLPEKIVKLKSTYAMVSERNPQLKNSICDTLFWNTDSPYLYLRTTADGRLLVGGEDENFRNALRRDALLGRKEGKLNKTLKAFLPAIDFITDFSWCGTFGETKDGLPYIGEHPRFQDTYFVLGFGGNGITFSVLGMEIISGLLEGKQNLLSHEFRFGR</sequence>
<protein>
    <submittedName>
        <fullName evidence="2">FAD-dependent oxidoreductase</fullName>
    </submittedName>
</protein>
<gene>
    <name evidence="2" type="ORF">N180_06065</name>
</gene>
<proteinExistence type="predicted"/>
<dbReference type="RefSeq" id="WP_037441329.1">
    <property type="nucleotide sequence ID" value="NZ_JNFF01000062.1"/>
</dbReference>
<keyword evidence="3" id="KW-1185">Reference proteome</keyword>
<evidence type="ECO:0000313" key="2">
    <source>
        <dbReference type="EMBL" id="KEQ29802.1"/>
    </source>
</evidence>
<evidence type="ECO:0000313" key="3">
    <source>
        <dbReference type="Proteomes" id="UP000028007"/>
    </source>
</evidence>
<organism evidence="2 3">
    <name type="scientific">Pedobacter antarcticus 4BY</name>
    <dbReference type="NCBI Taxonomy" id="1358423"/>
    <lineage>
        <taxon>Bacteria</taxon>
        <taxon>Pseudomonadati</taxon>
        <taxon>Bacteroidota</taxon>
        <taxon>Sphingobacteriia</taxon>
        <taxon>Sphingobacteriales</taxon>
        <taxon>Sphingobacteriaceae</taxon>
        <taxon>Pedobacter</taxon>
    </lineage>
</organism>
<dbReference type="InterPro" id="IPR006076">
    <property type="entry name" value="FAD-dep_OxRdtase"/>
</dbReference>
<accession>A0A081PGH9</accession>
<dbReference type="SUPFAM" id="SSF51905">
    <property type="entry name" value="FAD/NAD(P)-binding domain"/>
    <property type="match status" value="1"/>
</dbReference>